<gene>
    <name evidence="1" type="ORF">BpHYR1_036219</name>
</gene>
<dbReference type="Proteomes" id="UP000276133">
    <property type="component" value="Unassembled WGS sequence"/>
</dbReference>
<dbReference type="EMBL" id="REGN01002086">
    <property type="protein sequence ID" value="RNA30458.1"/>
    <property type="molecule type" value="Genomic_DNA"/>
</dbReference>
<sequence>MPIFALSRTGVFYSAVKRNFIAGNHVKAKLAHCSFRGTFLLRTQINPNTSFTRSTPWLQDRFIVAKFTFHENSCVFWIFSISVRKLTVVLD</sequence>
<reference evidence="1 2" key="1">
    <citation type="journal article" date="2018" name="Sci. Rep.">
        <title>Genomic signatures of local adaptation to the degree of environmental predictability in rotifers.</title>
        <authorList>
            <person name="Franch-Gras L."/>
            <person name="Hahn C."/>
            <person name="Garcia-Roger E.M."/>
            <person name="Carmona M.J."/>
            <person name="Serra M."/>
            <person name="Gomez A."/>
        </authorList>
    </citation>
    <scope>NUCLEOTIDE SEQUENCE [LARGE SCALE GENOMIC DNA]</scope>
    <source>
        <strain evidence="1">HYR1</strain>
    </source>
</reference>
<evidence type="ECO:0000313" key="2">
    <source>
        <dbReference type="Proteomes" id="UP000276133"/>
    </source>
</evidence>
<comment type="caution">
    <text evidence="1">The sequence shown here is derived from an EMBL/GenBank/DDBJ whole genome shotgun (WGS) entry which is preliminary data.</text>
</comment>
<protein>
    <submittedName>
        <fullName evidence="1">Uncharacterized protein</fullName>
    </submittedName>
</protein>
<organism evidence="1 2">
    <name type="scientific">Brachionus plicatilis</name>
    <name type="common">Marine rotifer</name>
    <name type="synonym">Brachionus muelleri</name>
    <dbReference type="NCBI Taxonomy" id="10195"/>
    <lineage>
        <taxon>Eukaryota</taxon>
        <taxon>Metazoa</taxon>
        <taxon>Spiralia</taxon>
        <taxon>Gnathifera</taxon>
        <taxon>Rotifera</taxon>
        <taxon>Eurotatoria</taxon>
        <taxon>Monogononta</taxon>
        <taxon>Pseudotrocha</taxon>
        <taxon>Ploima</taxon>
        <taxon>Brachionidae</taxon>
        <taxon>Brachionus</taxon>
    </lineage>
</organism>
<name>A0A3M7S4D4_BRAPC</name>
<accession>A0A3M7S4D4</accession>
<evidence type="ECO:0000313" key="1">
    <source>
        <dbReference type="EMBL" id="RNA30458.1"/>
    </source>
</evidence>
<proteinExistence type="predicted"/>
<dbReference type="AlphaFoldDB" id="A0A3M7S4D4"/>
<keyword evidence="2" id="KW-1185">Reference proteome</keyword>